<organism evidence="8 9">
    <name type="scientific">Methanococcoides seepicolus</name>
    <dbReference type="NCBI Taxonomy" id="2828780"/>
    <lineage>
        <taxon>Archaea</taxon>
        <taxon>Methanobacteriati</taxon>
        <taxon>Methanobacteriota</taxon>
        <taxon>Stenosarchaea group</taxon>
        <taxon>Methanomicrobia</taxon>
        <taxon>Methanosarcinales</taxon>
        <taxon>Methanosarcinaceae</taxon>
        <taxon>Methanococcoides</taxon>
    </lineage>
</organism>
<proteinExistence type="inferred from homology"/>
<dbReference type="PIRSF" id="PIRSF004884">
    <property type="entry name" value="Sugar_kin_arch"/>
    <property type="match status" value="1"/>
</dbReference>
<reference evidence="8" key="1">
    <citation type="journal article" date="2021" name="mSystems">
        <title>Bacteria and Archaea Synergistically Convert Glycine Betaine to Biogenic Methane in the Formosa Cold Seep of the South China Sea.</title>
        <authorList>
            <person name="Li L."/>
            <person name="Zhang W."/>
            <person name="Zhang S."/>
            <person name="Song L."/>
            <person name="Sun Q."/>
            <person name="Zhang H."/>
            <person name="Xiang H."/>
            <person name="Dong X."/>
        </authorList>
    </citation>
    <scope>NUCLEOTIDE SEQUENCE</scope>
    <source>
        <strain evidence="8">LLY</strain>
    </source>
</reference>
<evidence type="ECO:0000313" key="8">
    <source>
        <dbReference type="EMBL" id="MCM1986685.1"/>
    </source>
</evidence>
<dbReference type="Pfam" id="PF00288">
    <property type="entry name" value="GHMP_kinases_N"/>
    <property type="match status" value="1"/>
</dbReference>
<dbReference type="PANTHER" id="PTHR20861:SF6">
    <property type="entry name" value="BETA-RIBOFURANOSYLPHENOL 5'-PHOSPHATE SYNTHASE"/>
    <property type="match status" value="1"/>
</dbReference>
<comment type="pathway">
    <text evidence="5">Cofactor biosynthesis; 5,6,7,8-tetrahydromethanopterin biosynthesis.</text>
</comment>
<dbReference type="PANTHER" id="PTHR20861">
    <property type="entry name" value="HOMOSERINE/4-DIPHOSPHOCYTIDYL-2-C-METHYL-D-ERYTHRITOL KINASE"/>
    <property type="match status" value="1"/>
</dbReference>
<gene>
    <name evidence="8" type="ORF">KDK67_06680</name>
</gene>
<dbReference type="InterPro" id="IPR020568">
    <property type="entry name" value="Ribosomal_Su5_D2-typ_SF"/>
</dbReference>
<dbReference type="Pfam" id="PF08544">
    <property type="entry name" value="GHMP_kinases_C"/>
    <property type="match status" value="1"/>
</dbReference>
<dbReference type="SUPFAM" id="SSF55060">
    <property type="entry name" value="GHMP Kinase, C-terminal domain"/>
    <property type="match status" value="1"/>
</dbReference>
<dbReference type="Gene3D" id="3.30.70.890">
    <property type="entry name" value="GHMP kinase, C-terminal domain"/>
    <property type="match status" value="1"/>
</dbReference>
<feature type="domain" description="GHMP kinase C-terminal" evidence="7">
    <location>
        <begin position="215"/>
        <end position="295"/>
    </location>
</feature>
<evidence type="ECO:0000259" key="6">
    <source>
        <dbReference type="Pfam" id="PF00288"/>
    </source>
</evidence>
<dbReference type="Proteomes" id="UP001056766">
    <property type="component" value="Unassembled WGS sequence"/>
</dbReference>
<feature type="domain" description="GHMP kinase N-terminal" evidence="6">
    <location>
        <begin position="61"/>
        <end position="134"/>
    </location>
</feature>
<evidence type="ECO:0000256" key="5">
    <source>
        <dbReference type="PIRNR" id="PIRNR004884"/>
    </source>
</evidence>
<dbReference type="InterPro" id="IPR006204">
    <property type="entry name" value="GHMP_kinase_N_dom"/>
</dbReference>
<accession>A0A9E4ZF14</accession>
<comment type="subunit">
    <text evidence="5">Homodimer.</text>
</comment>
<dbReference type="GO" id="GO:0008652">
    <property type="term" value="P:amino acid biosynthetic process"/>
    <property type="evidence" value="ECO:0007669"/>
    <property type="project" value="UniProtKB-KW"/>
</dbReference>
<keyword evidence="2 5" id="KW-0808">Transferase</keyword>
<dbReference type="InterPro" id="IPR053442">
    <property type="entry name" value="Beta-RFA-P_synthase"/>
</dbReference>
<dbReference type="InterPro" id="IPR036554">
    <property type="entry name" value="GHMP_kinase_C_sf"/>
</dbReference>
<keyword evidence="9" id="KW-1185">Reference proteome</keyword>
<sequence>MIKIRSPSRLHLSLIDLNAEIGRIDGGIGITLYHPNIVLSAEKADGVEVTGNSSFAGRMVEAAKAVLPEGEGVLIHIEEDMPAHVGLGSGTQSALSAAAAVNELYGLGLTVRELAIAVGRGGTSGIGVASFESGGFLVDVGHKFSEKGSFSPSSASKAAPAPVVFRHDLPDWDIILAIPDSVGAHDSQEVDIFKKECPIPLSEVQEVCHVVLMQMLPAILEGDIENFGFAVDHLQNVGFKKREIALQSQEVRDLMELMQDLGTCGAGMSSFGPAVFGFIDNRRMAEQIRDEVQHFLDETGGGTVVLTKANNSGAMIWKD</sequence>
<dbReference type="InterPro" id="IPR013750">
    <property type="entry name" value="GHMP_kinase_C_dom"/>
</dbReference>
<evidence type="ECO:0000259" key="7">
    <source>
        <dbReference type="Pfam" id="PF08544"/>
    </source>
</evidence>
<dbReference type="InterPro" id="IPR004422">
    <property type="entry name" value="RFAP_synthase"/>
</dbReference>
<keyword evidence="3" id="KW-0547">Nucleotide-binding</keyword>
<dbReference type="AlphaFoldDB" id="A0A9E4ZF14"/>
<evidence type="ECO:0000256" key="3">
    <source>
        <dbReference type="ARBA" id="ARBA00022741"/>
    </source>
</evidence>
<evidence type="ECO:0000256" key="2">
    <source>
        <dbReference type="ARBA" id="ARBA00022679"/>
    </source>
</evidence>
<evidence type="ECO:0000256" key="4">
    <source>
        <dbReference type="ARBA" id="ARBA00022840"/>
    </source>
</evidence>
<dbReference type="RefSeq" id="WP_250868042.1">
    <property type="nucleotide sequence ID" value="NZ_JAGSOI010000021.1"/>
</dbReference>
<dbReference type="NCBIfam" id="TIGR00144">
    <property type="entry name" value="beta_RFAP_syn"/>
    <property type="match status" value="1"/>
</dbReference>
<dbReference type="GO" id="GO:0005524">
    <property type="term" value="F:ATP binding"/>
    <property type="evidence" value="ECO:0007669"/>
    <property type="project" value="UniProtKB-UniRule"/>
</dbReference>
<name>A0A9E4ZF14_9EURY</name>
<protein>
    <recommendedName>
        <fullName evidence="5">Beta-ribofuranosylaminobenzene 5'-phosphate synthase</fullName>
        <shortName evidence="5">Beta-RFA-P synthase</shortName>
        <ecNumber evidence="5">2.4.2.54</ecNumber>
    </recommendedName>
</protein>
<dbReference type="GO" id="GO:0043793">
    <property type="term" value="F:beta-ribofuranosylaminobenzene 5'-phosphate synthase activity"/>
    <property type="evidence" value="ECO:0007669"/>
    <property type="project" value="UniProtKB-EC"/>
</dbReference>
<dbReference type="EMBL" id="JAGSOI010000021">
    <property type="protein sequence ID" value="MCM1986685.1"/>
    <property type="molecule type" value="Genomic_DNA"/>
</dbReference>
<comment type="catalytic activity">
    <reaction evidence="5">
        <text>5-phospho-alpha-D-ribose 1-diphosphate + 4-hydroxybenzoate + H(+) = 4-(beta-D-ribofuranosyl)phenol 5'-phosphate + CO2 + diphosphate</text>
        <dbReference type="Rhea" id="RHEA:48556"/>
        <dbReference type="ChEBI" id="CHEBI:15378"/>
        <dbReference type="ChEBI" id="CHEBI:16526"/>
        <dbReference type="ChEBI" id="CHEBI:17879"/>
        <dbReference type="ChEBI" id="CHEBI:33019"/>
        <dbReference type="ChEBI" id="CHEBI:58017"/>
        <dbReference type="ChEBI" id="CHEBI:82767"/>
        <dbReference type="EC" id="2.4.2.54"/>
    </reaction>
</comment>
<evidence type="ECO:0000256" key="1">
    <source>
        <dbReference type="ARBA" id="ARBA00022605"/>
    </source>
</evidence>
<dbReference type="InterPro" id="IPR014721">
    <property type="entry name" value="Ribsml_uS5_D2-typ_fold_subgr"/>
</dbReference>
<keyword evidence="1" id="KW-0028">Amino-acid biosynthesis</keyword>
<comment type="caution">
    <text evidence="8">The sequence shown here is derived from an EMBL/GenBank/DDBJ whole genome shotgun (WGS) entry which is preliminary data.</text>
</comment>
<dbReference type="SUPFAM" id="SSF54211">
    <property type="entry name" value="Ribosomal protein S5 domain 2-like"/>
    <property type="match status" value="1"/>
</dbReference>
<dbReference type="Gene3D" id="3.30.230.10">
    <property type="match status" value="1"/>
</dbReference>
<keyword evidence="5" id="KW-0328">Glycosyltransferase</keyword>
<comment type="similarity">
    <text evidence="5">Belongs to the beta-RFA-P synthase family.</text>
</comment>
<reference evidence="8" key="2">
    <citation type="submission" date="2021-04" db="EMBL/GenBank/DDBJ databases">
        <authorList>
            <person name="Dong X."/>
        </authorList>
    </citation>
    <scope>NUCLEOTIDE SEQUENCE</scope>
    <source>
        <strain evidence="8">LLY</strain>
    </source>
</reference>
<comment type="function">
    <text evidence="5">Catalyzes the condensation of 4-aminobenzoate (pABA) with 5-phospho-alpha-D-ribose 1-diphosphate (PRPP) to produce beta-ribofuranosylaminobenzene 5'-phosphate (beta-RFA-P).</text>
</comment>
<dbReference type="EC" id="2.4.2.54" evidence="5"/>
<dbReference type="NCBIfam" id="NF040726">
    <property type="entry name" value="BetaRFA-P_synth"/>
    <property type="match status" value="1"/>
</dbReference>
<keyword evidence="4" id="KW-0067">ATP-binding</keyword>
<evidence type="ECO:0000313" key="9">
    <source>
        <dbReference type="Proteomes" id="UP001056766"/>
    </source>
</evidence>